<accession>A0A2H6K7Y1</accession>
<dbReference type="AlphaFoldDB" id="A0A2H6K7Y1"/>
<dbReference type="Proteomes" id="UP000236319">
    <property type="component" value="Unassembled WGS sequence"/>
</dbReference>
<gene>
    <name evidence="1" type="ORF">BOVATA_005940</name>
</gene>
<protein>
    <submittedName>
        <fullName evidence="1">Iron permease, putative</fullName>
    </submittedName>
</protein>
<dbReference type="EMBL" id="BDSA01000001">
    <property type="protein sequence ID" value="GBE59101.1"/>
    <property type="molecule type" value="Genomic_DNA"/>
</dbReference>
<evidence type="ECO:0000313" key="1">
    <source>
        <dbReference type="EMBL" id="GBE59101.1"/>
    </source>
</evidence>
<keyword evidence="2" id="KW-1185">Reference proteome</keyword>
<sequence>MAVGAGQHDHAAARLETVHLNQNLVQRAVSFIVAAGAIFSPTPFAHGVNLVDEHNGRRIFAGLLEQTAHPRRANSDVYFDEIAARNEVERYIRLPSDRLS</sequence>
<evidence type="ECO:0000313" key="2">
    <source>
        <dbReference type="Proteomes" id="UP000236319"/>
    </source>
</evidence>
<dbReference type="VEuPathDB" id="PiroplasmaDB:BOVATA_005940"/>
<comment type="caution">
    <text evidence="1">The sequence shown here is derived from an EMBL/GenBank/DDBJ whole genome shotgun (WGS) entry which is preliminary data.</text>
</comment>
<dbReference type="OrthoDB" id="5598607at2759"/>
<organism evidence="1 2">
    <name type="scientific">Babesia ovata</name>
    <dbReference type="NCBI Taxonomy" id="189622"/>
    <lineage>
        <taxon>Eukaryota</taxon>
        <taxon>Sar</taxon>
        <taxon>Alveolata</taxon>
        <taxon>Apicomplexa</taxon>
        <taxon>Aconoidasida</taxon>
        <taxon>Piroplasmida</taxon>
        <taxon>Babesiidae</taxon>
        <taxon>Babesia</taxon>
    </lineage>
</organism>
<dbReference type="RefSeq" id="XP_028865344.1">
    <property type="nucleotide sequence ID" value="XM_029009511.1"/>
</dbReference>
<dbReference type="GeneID" id="39872871"/>
<reference evidence="1 2" key="1">
    <citation type="journal article" date="2017" name="BMC Genomics">
        <title>Whole-genome assembly of Babesia ovata and comparative genomics between closely related pathogens.</title>
        <authorList>
            <person name="Yamagishi J."/>
            <person name="Asada M."/>
            <person name="Hakimi H."/>
            <person name="Tanaka T.Q."/>
            <person name="Sugimoto C."/>
            <person name="Kawazu S."/>
        </authorList>
    </citation>
    <scope>NUCLEOTIDE SEQUENCE [LARGE SCALE GENOMIC DNA]</scope>
    <source>
        <strain evidence="1 2">Miyake</strain>
    </source>
</reference>
<proteinExistence type="predicted"/>
<name>A0A2H6K7Y1_9APIC</name>